<dbReference type="RefSeq" id="WP_136578680.1">
    <property type="nucleotide sequence ID" value="NZ_STFF01000005.1"/>
</dbReference>
<dbReference type="PROSITE" id="PS50943">
    <property type="entry name" value="HTH_CROC1"/>
    <property type="match status" value="1"/>
</dbReference>
<dbReference type="InterPro" id="IPR010982">
    <property type="entry name" value="Lambda_DNA-bd_dom_sf"/>
</dbReference>
<proteinExistence type="predicted"/>
<dbReference type="Proteomes" id="UP000306918">
    <property type="component" value="Unassembled WGS sequence"/>
</dbReference>
<dbReference type="EMBL" id="STFF01000005">
    <property type="protein sequence ID" value="THU37004.1"/>
    <property type="molecule type" value="Genomic_DNA"/>
</dbReference>
<dbReference type="InterPro" id="IPR001387">
    <property type="entry name" value="Cro/C1-type_HTH"/>
</dbReference>
<name>A0A4S8HSQ2_9BACT</name>
<sequence length="153" mass="17981">MIKNEKQYRISKKLLNEINENIDNLKKDTTQHPLKIKLMLASALNMQKEIEQDLLLYETLKTDKIAILRERLVADLPSLLTEYKIKSGLTQKEFAAQLGIKEQQLQRYEADNFRSVTFKNLLRFLDAVGLEITIKETRMTRTNKNNSRKKQSR</sequence>
<comment type="caution">
    <text evidence="2">The sequence shown here is derived from an EMBL/GenBank/DDBJ whole genome shotgun (WGS) entry which is preliminary data.</text>
</comment>
<gene>
    <name evidence="2" type="ORF">FAM09_18790</name>
</gene>
<accession>A0A4S8HSQ2</accession>
<dbReference type="Gene3D" id="1.10.260.40">
    <property type="entry name" value="lambda repressor-like DNA-binding domains"/>
    <property type="match status" value="1"/>
</dbReference>
<evidence type="ECO:0000313" key="3">
    <source>
        <dbReference type="Proteomes" id="UP000306918"/>
    </source>
</evidence>
<dbReference type="SMART" id="SM00530">
    <property type="entry name" value="HTH_XRE"/>
    <property type="match status" value="1"/>
</dbReference>
<dbReference type="CDD" id="cd00093">
    <property type="entry name" value="HTH_XRE"/>
    <property type="match status" value="1"/>
</dbReference>
<evidence type="ECO:0000259" key="1">
    <source>
        <dbReference type="PROSITE" id="PS50943"/>
    </source>
</evidence>
<dbReference type="OrthoDB" id="9796786at2"/>
<dbReference type="GO" id="GO:0003677">
    <property type="term" value="F:DNA binding"/>
    <property type="evidence" value="ECO:0007669"/>
    <property type="project" value="InterPro"/>
</dbReference>
<organism evidence="2 3">
    <name type="scientific">Niastella caeni</name>
    <dbReference type="NCBI Taxonomy" id="2569763"/>
    <lineage>
        <taxon>Bacteria</taxon>
        <taxon>Pseudomonadati</taxon>
        <taxon>Bacteroidota</taxon>
        <taxon>Chitinophagia</taxon>
        <taxon>Chitinophagales</taxon>
        <taxon>Chitinophagaceae</taxon>
        <taxon>Niastella</taxon>
    </lineage>
</organism>
<dbReference type="AlphaFoldDB" id="A0A4S8HSQ2"/>
<protein>
    <submittedName>
        <fullName evidence="2">Helix-turn-helix transcriptional regulator</fullName>
    </submittedName>
</protein>
<dbReference type="Pfam" id="PF01381">
    <property type="entry name" value="HTH_3"/>
    <property type="match status" value="1"/>
</dbReference>
<reference evidence="2 3" key="1">
    <citation type="submission" date="2019-04" db="EMBL/GenBank/DDBJ databases">
        <title>Niastella caeni sp. nov., isolated from activated sludge.</title>
        <authorList>
            <person name="Sheng M."/>
        </authorList>
    </citation>
    <scope>NUCLEOTIDE SEQUENCE [LARGE SCALE GENOMIC DNA]</scope>
    <source>
        <strain evidence="2 3">HX-2-15</strain>
    </source>
</reference>
<keyword evidence="3" id="KW-1185">Reference proteome</keyword>
<feature type="domain" description="HTH cro/C1-type" evidence="1">
    <location>
        <begin position="80"/>
        <end position="135"/>
    </location>
</feature>
<evidence type="ECO:0000313" key="2">
    <source>
        <dbReference type="EMBL" id="THU37004.1"/>
    </source>
</evidence>
<dbReference type="SUPFAM" id="SSF47413">
    <property type="entry name" value="lambda repressor-like DNA-binding domains"/>
    <property type="match status" value="1"/>
</dbReference>